<comment type="catalytic activity">
    <reaction evidence="8">
        <text>ATP + H2O = ADP + phosphate + H(+)</text>
        <dbReference type="Rhea" id="RHEA:13065"/>
        <dbReference type="ChEBI" id="CHEBI:15377"/>
        <dbReference type="ChEBI" id="CHEBI:15378"/>
        <dbReference type="ChEBI" id="CHEBI:30616"/>
        <dbReference type="ChEBI" id="CHEBI:43474"/>
        <dbReference type="ChEBI" id="CHEBI:456216"/>
        <dbReference type="EC" id="5.6.2.4"/>
    </reaction>
</comment>
<dbReference type="PANTHER" id="PTHR11070:SF45">
    <property type="entry name" value="DNA 3'-5' HELICASE"/>
    <property type="match status" value="1"/>
</dbReference>
<dbReference type="Pfam" id="PF00580">
    <property type="entry name" value="UvrD-helicase"/>
    <property type="match status" value="1"/>
</dbReference>
<dbReference type="Proteomes" id="UP000189941">
    <property type="component" value="Unassembled WGS sequence"/>
</dbReference>
<evidence type="ECO:0000256" key="1">
    <source>
        <dbReference type="ARBA" id="ARBA00022741"/>
    </source>
</evidence>
<dbReference type="InterPro" id="IPR014017">
    <property type="entry name" value="DNA_helicase_UvrD-like_C"/>
</dbReference>
<evidence type="ECO:0000256" key="2">
    <source>
        <dbReference type="ARBA" id="ARBA00022801"/>
    </source>
</evidence>
<dbReference type="GO" id="GO:0003677">
    <property type="term" value="F:DNA binding"/>
    <property type="evidence" value="ECO:0007669"/>
    <property type="project" value="InterPro"/>
</dbReference>
<keyword evidence="4 9" id="KW-0067">ATP-binding</keyword>
<dbReference type="InterPro" id="IPR000212">
    <property type="entry name" value="DNA_helicase_UvrD/REP"/>
</dbReference>
<proteinExistence type="predicted"/>
<dbReference type="GO" id="GO:0005524">
    <property type="term" value="F:ATP binding"/>
    <property type="evidence" value="ECO:0007669"/>
    <property type="project" value="UniProtKB-UniRule"/>
</dbReference>
<evidence type="ECO:0000256" key="9">
    <source>
        <dbReference type="PROSITE-ProRule" id="PRU00560"/>
    </source>
</evidence>
<keyword evidence="3 9" id="KW-0347">Helicase</keyword>
<dbReference type="PANTHER" id="PTHR11070">
    <property type="entry name" value="UVRD / RECB / PCRA DNA HELICASE FAMILY MEMBER"/>
    <property type="match status" value="1"/>
</dbReference>
<evidence type="ECO:0000313" key="12">
    <source>
        <dbReference type="EMBL" id="SJZ73013.1"/>
    </source>
</evidence>
<dbReference type="EMBL" id="FUWO01000015">
    <property type="protein sequence ID" value="SJZ73013.1"/>
    <property type="molecule type" value="Genomic_DNA"/>
</dbReference>
<evidence type="ECO:0000313" key="13">
    <source>
        <dbReference type="Proteomes" id="UP000189941"/>
    </source>
</evidence>
<name>A0A1T4N142_9LACT</name>
<dbReference type="GO" id="GO:0005829">
    <property type="term" value="C:cytosol"/>
    <property type="evidence" value="ECO:0007669"/>
    <property type="project" value="TreeGrafter"/>
</dbReference>
<dbReference type="AlphaFoldDB" id="A0A1T4N142"/>
<dbReference type="GO" id="GO:0016887">
    <property type="term" value="F:ATP hydrolysis activity"/>
    <property type="evidence" value="ECO:0007669"/>
    <property type="project" value="RHEA"/>
</dbReference>
<evidence type="ECO:0000256" key="3">
    <source>
        <dbReference type="ARBA" id="ARBA00022806"/>
    </source>
</evidence>
<evidence type="ECO:0000256" key="7">
    <source>
        <dbReference type="ARBA" id="ARBA00034808"/>
    </source>
</evidence>
<dbReference type="Pfam" id="PF13361">
    <property type="entry name" value="UvrD_C"/>
    <property type="match status" value="1"/>
</dbReference>
<keyword evidence="5" id="KW-0413">Isomerase</keyword>
<dbReference type="InterPro" id="IPR027417">
    <property type="entry name" value="P-loop_NTPase"/>
</dbReference>
<keyword evidence="13" id="KW-1185">Reference proteome</keyword>
<dbReference type="EC" id="5.6.2.4" evidence="7"/>
<protein>
    <recommendedName>
        <fullName evidence="7">DNA 3'-5' helicase</fullName>
        <ecNumber evidence="7">5.6.2.4</ecNumber>
    </recommendedName>
</protein>
<comment type="catalytic activity">
    <reaction evidence="6">
        <text>Couples ATP hydrolysis with the unwinding of duplex DNA by translocating in the 3'-5' direction.</text>
        <dbReference type="EC" id="5.6.2.4"/>
    </reaction>
</comment>
<evidence type="ECO:0000259" key="11">
    <source>
        <dbReference type="PROSITE" id="PS51198"/>
    </source>
</evidence>
<feature type="binding site" evidence="9">
    <location>
        <begin position="29"/>
        <end position="36"/>
    </location>
    <ligand>
        <name>ATP</name>
        <dbReference type="ChEBI" id="CHEBI:30616"/>
    </ligand>
</feature>
<dbReference type="PROSITE" id="PS51198">
    <property type="entry name" value="UVRD_HELICASE_ATP_BIND"/>
    <property type="match status" value="1"/>
</dbReference>
<dbReference type="STRING" id="1121925.SAMN02746011_01620"/>
<accession>A0A1T4N142</accession>
<evidence type="ECO:0000256" key="4">
    <source>
        <dbReference type="ARBA" id="ARBA00022840"/>
    </source>
</evidence>
<dbReference type="OrthoDB" id="2167238at2"/>
<reference evidence="13" key="1">
    <citation type="submission" date="2017-02" db="EMBL/GenBank/DDBJ databases">
        <authorList>
            <person name="Varghese N."/>
            <person name="Submissions S."/>
        </authorList>
    </citation>
    <scope>NUCLEOTIDE SEQUENCE [LARGE SCALE GENOMIC DNA]</scope>
    <source>
        <strain evidence="13">DSM 15739</strain>
    </source>
</reference>
<gene>
    <name evidence="12" type="ORF">SAMN02746011_01620</name>
</gene>
<dbReference type="InterPro" id="IPR014016">
    <property type="entry name" value="UvrD-like_ATP-bd"/>
</dbReference>
<dbReference type="RefSeq" id="WP_159443901.1">
    <property type="nucleotide sequence ID" value="NZ_FUWO01000015.1"/>
</dbReference>
<evidence type="ECO:0000256" key="10">
    <source>
        <dbReference type="SAM" id="Coils"/>
    </source>
</evidence>
<sequence length="690" mass="79106">MGRQVYTLTQQQLKVVDQALLNKETAIKGPAGSGKTLVAISIGNRLAEEDELALPLEGERLPIVLTTFTNALVNHIRQDYFLDDIKVMTVHRVLSDFIRKNGGKVKFASRKLRAFLESHLDTKRYSVRFMEAEFAFIYGNGLKKRTDYLQAVRIGRGRGNLDREYVFDLFEQYQTLLAKNNEYDFSDIGNLVLEFIAENDTSPTVKHLILDEVQDIPKTWIWALQQITQDKMVYIGDVAQSIYGKRFTWVGVVGSTFRPLELQRNFRNTRQIFEAADSILKFEYVVKEASRQEYSQDITETQDEGNRPQLFLLRNEQSQLEHIILKIKEILSDYPNERICIGFRKTTAFKFRVLKALSKAGIEYQTNLSQDTGKTPVVVSSFHSMKGLSFDHVILAEMDDAIFEDAIEETDADVERRLVFVAMTRARKTLSLFVGSDQPVRYLTEISPTKILPIVWNPTAFDTLFKEQIQRLNARRAILREEFERYTHRIAELESELEQAQSELAKTLEQPISQVGFGNEKISKLTVDIENEKQHQLEVEAKLMETKVQDQLAHNQLDLEPATYYFSDNAKLLILGGDGGFREKHLPGLLKEYGLAKDAYEWIPYDEMKHFDISTCYYSTKYSDIIVGATPHSTKGIGNSSSLIQFIREHQIELPKVHILEQNGVPVKLSKEDFRKVLPNTALYGALKGI</sequence>
<keyword evidence="1 9" id="KW-0547">Nucleotide-binding</keyword>
<dbReference type="GO" id="GO:0043138">
    <property type="term" value="F:3'-5' DNA helicase activity"/>
    <property type="evidence" value="ECO:0007669"/>
    <property type="project" value="UniProtKB-EC"/>
</dbReference>
<evidence type="ECO:0000256" key="6">
    <source>
        <dbReference type="ARBA" id="ARBA00034617"/>
    </source>
</evidence>
<dbReference type="Gene3D" id="3.40.50.300">
    <property type="entry name" value="P-loop containing nucleotide triphosphate hydrolases"/>
    <property type="match status" value="2"/>
</dbReference>
<feature type="coiled-coil region" evidence="10">
    <location>
        <begin position="469"/>
        <end position="510"/>
    </location>
</feature>
<evidence type="ECO:0000256" key="8">
    <source>
        <dbReference type="ARBA" id="ARBA00048988"/>
    </source>
</evidence>
<keyword evidence="10" id="KW-0175">Coiled coil</keyword>
<dbReference type="GO" id="GO:0000725">
    <property type="term" value="P:recombinational repair"/>
    <property type="evidence" value="ECO:0007669"/>
    <property type="project" value="TreeGrafter"/>
</dbReference>
<organism evidence="12 13">
    <name type="scientific">Globicatella sulfidifaciens DSM 15739</name>
    <dbReference type="NCBI Taxonomy" id="1121925"/>
    <lineage>
        <taxon>Bacteria</taxon>
        <taxon>Bacillati</taxon>
        <taxon>Bacillota</taxon>
        <taxon>Bacilli</taxon>
        <taxon>Lactobacillales</taxon>
        <taxon>Aerococcaceae</taxon>
        <taxon>Globicatella</taxon>
    </lineage>
</organism>
<feature type="domain" description="UvrD-like helicase ATP-binding" evidence="11">
    <location>
        <begin position="8"/>
        <end position="319"/>
    </location>
</feature>
<dbReference type="SUPFAM" id="SSF52540">
    <property type="entry name" value="P-loop containing nucleoside triphosphate hydrolases"/>
    <property type="match status" value="1"/>
</dbReference>
<evidence type="ECO:0000256" key="5">
    <source>
        <dbReference type="ARBA" id="ARBA00023235"/>
    </source>
</evidence>
<keyword evidence="2 9" id="KW-0378">Hydrolase</keyword>